<evidence type="ECO:0000313" key="1">
    <source>
        <dbReference type="EMBL" id="MCD2164346.1"/>
    </source>
</evidence>
<evidence type="ECO:0000313" key="2">
    <source>
        <dbReference type="Proteomes" id="UP001199260"/>
    </source>
</evidence>
<dbReference type="Proteomes" id="UP001199260">
    <property type="component" value="Unassembled WGS sequence"/>
</dbReference>
<keyword evidence="2" id="KW-1185">Reference proteome</keyword>
<name>A0AAW4XUF5_9BURK</name>
<gene>
    <name evidence="1" type="ORF">LPW39_04280</name>
</gene>
<dbReference type="EMBL" id="JAJNCT010000005">
    <property type="protein sequence ID" value="MCD2164346.1"/>
    <property type="molecule type" value="Genomic_DNA"/>
</dbReference>
<protein>
    <submittedName>
        <fullName evidence="1">DUF3626 domain-containing protein</fullName>
    </submittedName>
</protein>
<organism evidence="1 2">
    <name type="scientific">Comamonas koreensis</name>
    <dbReference type="NCBI Taxonomy" id="160825"/>
    <lineage>
        <taxon>Bacteria</taxon>
        <taxon>Pseudomonadati</taxon>
        <taxon>Pseudomonadota</taxon>
        <taxon>Betaproteobacteria</taxon>
        <taxon>Burkholderiales</taxon>
        <taxon>Comamonadaceae</taxon>
        <taxon>Comamonas</taxon>
    </lineage>
</organism>
<accession>A0AAW4XUF5</accession>
<proteinExistence type="predicted"/>
<reference evidence="1 2" key="1">
    <citation type="submission" date="2021-11" db="EMBL/GenBank/DDBJ databases">
        <title>Genome sequence.</title>
        <authorList>
            <person name="Sun Q."/>
        </authorList>
    </citation>
    <scope>NUCLEOTIDE SEQUENCE [LARGE SCALE GENOMIC DNA]</scope>
    <source>
        <strain evidence="1 2">KCTC 12005</strain>
    </source>
</reference>
<sequence>MSSPAPLLTTAQQQALQAVQRRGGPVREHSPAPAPIHVHFHPDWMVPDWMVPDWIVQGQPLLALLCQQGRYQSQFESGRSNGSYSPQPQGERWQWEDQQFAGAYNHADPAERPVYGAVDLEPLGHPGHRGYGAAPRFGSAYLQLHSAATARSSFCDPDSYWQPHHVGLWQQMDWQQLQCLQLADPLDHYVEAQVHGGLLLARDVAAVWLDPCYCDTPLAQAVQQSGLALRFHPGYRLQANQLAQASQYRGAEVAEVLAHMLQQAPGGLTPAALGQAQARHRYPAPLLKKAWHCIAHLGRQSG</sequence>
<dbReference type="Pfam" id="PF12294">
    <property type="entry name" value="DUF3626"/>
    <property type="match status" value="2"/>
</dbReference>
<dbReference type="InterPro" id="IPR022074">
    <property type="entry name" value="DUF3626"/>
</dbReference>
<dbReference type="AlphaFoldDB" id="A0AAW4XUF5"/>
<dbReference type="RefSeq" id="WP_230771606.1">
    <property type="nucleotide sequence ID" value="NZ_JAJNCT010000005.1"/>
</dbReference>
<comment type="caution">
    <text evidence="1">The sequence shown here is derived from an EMBL/GenBank/DDBJ whole genome shotgun (WGS) entry which is preliminary data.</text>
</comment>